<gene>
    <name evidence="3" type="ORF">Acr_23g0003960</name>
</gene>
<proteinExistence type="predicted"/>
<feature type="repeat" description="PPR" evidence="2">
    <location>
        <begin position="90"/>
        <end position="124"/>
    </location>
</feature>
<organism evidence="3 4">
    <name type="scientific">Actinidia rufa</name>
    <dbReference type="NCBI Taxonomy" id="165716"/>
    <lineage>
        <taxon>Eukaryota</taxon>
        <taxon>Viridiplantae</taxon>
        <taxon>Streptophyta</taxon>
        <taxon>Embryophyta</taxon>
        <taxon>Tracheophyta</taxon>
        <taxon>Spermatophyta</taxon>
        <taxon>Magnoliopsida</taxon>
        <taxon>eudicotyledons</taxon>
        <taxon>Gunneridae</taxon>
        <taxon>Pentapetalae</taxon>
        <taxon>asterids</taxon>
        <taxon>Ericales</taxon>
        <taxon>Actinidiaceae</taxon>
        <taxon>Actinidia</taxon>
    </lineage>
</organism>
<dbReference type="InterPro" id="IPR011990">
    <property type="entry name" value="TPR-like_helical_dom_sf"/>
</dbReference>
<keyword evidence="4" id="KW-1185">Reference proteome</keyword>
<comment type="caution">
    <text evidence="3">The sequence shown here is derived from an EMBL/GenBank/DDBJ whole genome shotgun (WGS) entry which is preliminary data.</text>
</comment>
<protein>
    <submittedName>
        <fullName evidence="3">Tetratricopeptide repeat (TPR)-like superfamily protein</fullName>
    </submittedName>
</protein>
<sequence>MSAHKLFDETPQRSVYLWNSITRAYARTHNFNNAHSLFKHMLGLRLVHGGVVVSGLGWDSIVSSALVTAYSNLGLVDEASMVFKWVLEPDLVLWNSMISGYGCCGYWDKWLKLFGMLRRIGKNSDGYTLVGLISCLVDLSLLKIGQGILGFCLKRGFDSNAHVGSVLVSMYSRCKCLDSALVFDRLSQPDLVTSSALITGFAQSVNTEISLIFFKKMNMEGKKADPILVVSLLAATAQLAMVGPDSEILGYVLWHRFELDIMVSSALIDMYSKCGFLRFGIKVFEVMREKNTVSYNSVISGLDGREYFRRMKDEFGITTRIEHYVYLVKLLGMAGELEEAYHLIDSLPEPVDSGLWEHSYHAVMLLEILSWLKL</sequence>
<evidence type="ECO:0000256" key="2">
    <source>
        <dbReference type="PROSITE-ProRule" id="PRU00708"/>
    </source>
</evidence>
<dbReference type="EMBL" id="BJWL01000023">
    <property type="protein sequence ID" value="GFZ12011.1"/>
    <property type="molecule type" value="Genomic_DNA"/>
</dbReference>
<dbReference type="PROSITE" id="PS51375">
    <property type="entry name" value="PPR"/>
    <property type="match status" value="1"/>
</dbReference>
<evidence type="ECO:0000313" key="4">
    <source>
        <dbReference type="Proteomes" id="UP000585474"/>
    </source>
</evidence>
<evidence type="ECO:0000256" key="1">
    <source>
        <dbReference type="ARBA" id="ARBA00022737"/>
    </source>
</evidence>
<dbReference type="Gene3D" id="1.25.40.10">
    <property type="entry name" value="Tetratricopeptide repeat domain"/>
    <property type="match status" value="3"/>
</dbReference>
<reference evidence="3 4" key="1">
    <citation type="submission" date="2019-07" db="EMBL/GenBank/DDBJ databases">
        <title>De Novo Assembly of kiwifruit Actinidia rufa.</title>
        <authorList>
            <person name="Sugita-Konishi S."/>
            <person name="Sato K."/>
            <person name="Mori E."/>
            <person name="Abe Y."/>
            <person name="Kisaki G."/>
            <person name="Hamano K."/>
            <person name="Suezawa K."/>
            <person name="Otani M."/>
            <person name="Fukuda T."/>
            <person name="Manabe T."/>
            <person name="Gomi K."/>
            <person name="Tabuchi M."/>
            <person name="Akimitsu K."/>
            <person name="Kataoka I."/>
        </authorList>
    </citation>
    <scope>NUCLEOTIDE SEQUENCE [LARGE SCALE GENOMIC DNA]</scope>
    <source>
        <strain evidence="4">cv. Fuchu</strain>
    </source>
</reference>
<name>A0A7J0GMN2_9ERIC</name>
<dbReference type="GO" id="GO:0003723">
    <property type="term" value="F:RNA binding"/>
    <property type="evidence" value="ECO:0007669"/>
    <property type="project" value="InterPro"/>
</dbReference>
<keyword evidence="1" id="KW-0677">Repeat</keyword>
<evidence type="ECO:0000313" key="3">
    <source>
        <dbReference type="EMBL" id="GFZ12011.1"/>
    </source>
</evidence>
<dbReference type="Proteomes" id="UP000585474">
    <property type="component" value="Unassembled WGS sequence"/>
</dbReference>
<dbReference type="InterPro" id="IPR046960">
    <property type="entry name" value="PPR_At4g14850-like_plant"/>
</dbReference>
<dbReference type="AlphaFoldDB" id="A0A7J0GMN2"/>
<dbReference type="InterPro" id="IPR002885">
    <property type="entry name" value="PPR_rpt"/>
</dbReference>
<dbReference type="PANTHER" id="PTHR47926">
    <property type="entry name" value="PENTATRICOPEPTIDE REPEAT-CONTAINING PROTEIN"/>
    <property type="match status" value="1"/>
</dbReference>
<dbReference type="Pfam" id="PF01535">
    <property type="entry name" value="PPR"/>
    <property type="match status" value="4"/>
</dbReference>
<dbReference type="OrthoDB" id="185373at2759"/>
<dbReference type="GO" id="GO:0009451">
    <property type="term" value="P:RNA modification"/>
    <property type="evidence" value="ECO:0007669"/>
    <property type="project" value="InterPro"/>
</dbReference>
<accession>A0A7J0GMN2</accession>